<dbReference type="AlphaFoldDB" id="A0A072P916"/>
<feature type="region of interest" description="Disordered" evidence="1">
    <location>
        <begin position="224"/>
        <end position="374"/>
    </location>
</feature>
<proteinExistence type="predicted"/>
<dbReference type="GeneID" id="25282830"/>
<evidence type="ECO:0000313" key="3">
    <source>
        <dbReference type="Proteomes" id="UP000027920"/>
    </source>
</evidence>
<feature type="compositionally biased region" description="Pro residues" evidence="1">
    <location>
        <begin position="439"/>
        <end position="456"/>
    </location>
</feature>
<feature type="non-terminal residue" evidence="2">
    <location>
        <position position="1"/>
    </location>
</feature>
<gene>
    <name evidence="2" type="ORF">A1O9_07917</name>
</gene>
<feature type="region of interest" description="Disordered" evidence="1">
    <location>
        <begin position="426"/>
        <end position="456"/>
    </location>
</feature>
<organism evidence="2 3">
    <name type="scientific">Exophiala aquamarina CBS 119918</name>
    <dbReference type="NCBI Taxonomy" id="1182545"/>
    <lineage>
        <taxon>Eukaryota</taxon>
        <taxon>Fungi</taxon>
        <taxon>Dikarya</taxon>
        <taxon>Ascomycota</taxon>
        <taxon>Pezizomycotina</taxon>
        <taxon>Eurotiomycetes</taxon>
        <taxon>Chaetothyriomycetidae</taxon>
        <taxon>Chaetothyriales</taxon>
        <taxon>Herpotrichiellaceae</taxon>
        <taxon>Exophiala</taxon>
    </lineage>
</organism>
<dbReference type="VEuPathDB" id="FungiDB:A1O9_07917"/>
<dbReference type="EMBL" id="AMGV01000006">
    <property type="protein sequence ID" value="KEF56336.1"/>
    <property type="molecule type" value="Genomic_DNA"/>
</dbReference>
<sequence length="479" mass="53340">AAKARPRGRHAKDPLAQSICFKCQRVEDMELKLREYLDNPTGEAEHTTLEFSFPVTAAFMVPKREPIGPQTPDRRVPYIYSAFNKTAVSVIDALHTIKDPKEQALTQRSISKTLVESVQRADGNKYSFHNHWLSREDQASRFSYYCNDSMLNKGRAANEGAAKVRNSVKIRKPVYECQGLLSVKFSVTKMSLELHYKHVQLHPTYEERAPPPRRDSKRRKLLEIFHPELLPTLAREKSSKKKSTPTPKDRPIRKRRATEPLPQPGTDTVPDSGRENSLQPLFDFLGSTNGLQQEPSDGIVADQPENGGSTPASGTEAEADADNATGEPPEKDPPTPRFPGMMSGFMTGESITWGPRPNMKKVRQAERQKGRAIRISAPALAATVTSGSTTEHSSTVSLATPALNPTSELEALRAQLQAAEQKIRDMEAEKARTNAPVSWNPPPQPGYPHPYYPPPSQHYPYPPPTWHYPAPHGPSPPIY</sequence>
<reference evidence="2 3" key="1">
    <citation type="submission" date="2013-03" db="EMBL/GenBank/DDBJ databases">
        <title>The Genome Sequence of Exophiala aquamarina CBS 119918.</title>
        <authorList>
            <consortium name="The Broad Institute Genomics Platform"/>
            <person name="Cuomo C."/>
            <person name="de Hoog S."/>
            <person name="Gorbushina A."/>
            <person name="Walker B."/>
            <person name="Young S.K."/>
            <person name="Zeng Q."/>
            <person name="Gargeya S."/>
            <person name="Fitzgerald M."/>
            <person name="Haas B."/>
            <person name="Abouelleil A."/>
            <person name="Allen A.W."/>
            <person name="Alvarado L."/>
            <person name="Arachchi H.M."/>
            <person name="Berlin A.M."/>
            <person name="Chapman S.B."/>
            <person name="Gainer-Dewar J."/>
            <person name="Goldberg J."/>
            <person name="Griggs A."/>
            <person name="Gujja S."/>
            <person name="Hansen M."/>
            <person name="Howarth C."/>
            <person name="Imamovic A."/>
            <person name="Ireland A."/>
            <person name="Larimer J."/>
            <person name="McCowan C."/>
            <person name="Murphy C."/>
            <person name="Pearson M."/>
            <person name="Poon T.W."/>
            <person name="Priest M."/>
            <person name="Roberts A."/>
            <person name="Saif S."/>
            <person name="Shea T."/>
            <person name="Sisk P."/>
            <person name="Sykes S."/>
            <person name="Wortman J."/>
            <person name="Nusbaum C."/>
            <person name="Birren B."/>
        </authorList>
    </citation>
    <scope>NUCLEOTIDE SEQUENCE [LARGE SCALE GENOMIC DNA]</scope>
    <source>
        <strain evidence="2 3">CBS 119918</strain>
    </source>
</reference>
<dbReference type="Proteomes" id="UP000027920">
    <property type="component" value="Unassembled WGS sequence"/>
</dbReference>
<feature type="compositionally biased region" description="Polar residues" evidence="1">
    <location>
        <begin position="286"/>
        <end position="295"/>
    </location>
</feature>
<evidence type="ECO:0000256" key="1">
    <source>
        <dbReference type="SAM" id="MobiDB-lite"/>
    </source>
</evidence>
<dbReference type="OrthoDB" id="3251668at2759"/>
<protein>
    <submittedName>
        <fullName evidence="2">Uncharacterized protein</fullName>
    </submittedName>
</protein>
<evidence type="ECO:0000313" key="2">
    <source>
        <dbReference type="EMBL" id="KEF56336.1"/>
    </source>
</evidence>
<comment type="caution">
    <text evidence="2">The sequence shown here is derived from an EMBL/GenBank/DDBJ whole genome shotgun (WGS) entry which is preliminary data.</text>
</comment>
<accession>A0A072P916</accession>
<dbReference type="RefSeq" id="XP_013258926.1">
    <property type="nucleotide sequence ID" value="XM_013403472.1"/>
</dbReference>
<keyword evidence="3" id="KW-1185">Reference proteome</keyword>
<feature type="non-terminal residue" evidence="2">
    <location>
        <position position="479"/>
    </location>
</feature>
<dbReference type="STRING" id="1182545.A0A072P916"/>
<dbReference type="HOGENOM" id="CLU_024329_0_0_1"/>
<name>A0A072P916_9EURO</name>